<reference evidence="1 2" key="1">
    <citation type="journal article" date="2015" name="Int. J. Syst. Evol. Microbiol.">
        <title>Acinetobacter equi sp. nov. isolated from horse faeces.</title>
        <authorList>
            <person name="Poppel M.T."/>
            <person name="Skiebe E."/>
            <person name="Laue M."/>
            <person name="Bergmann H."/>
            <person name="Ebersberger I."/>
            <person name="Garn T."/>
            <person name="Fruth A."/>
            <person name="Baumgardt S."/>
            <person name="Busse H.J."/>
            <person name="Wilharm G."/>
        </authorList>
    </citation>
    <scope>NUCLEOTIDE SEQUENCE [LARGE SCALE GENOMIC DNA]</scope>
    <source>
        <strain evidence="1 2">114</strain>
    </source>
</reference>
<evidence type="ECO:0000313" key="1">
    <source>
        <dbReference type="EMBL" id="ALH96494.1"/>
    </source>
</evidence>
<name>A0A0N9VGE3_9GAMM</name>
<sequence>MNTLSVSQIFSNLPYYQDQYLGILQNPELYFTPVEDAYLNIRFLKNKQLYLGDLLQLWFSEKWVFNPNNKLSFTQFFSKLIPPTDANLYLISIEGNAVSGRNKCKAWCLTEQKVIETHLDAVLPYYCYFESIPRPLISFLSSQKEKLPV</sequence>
<dbReference type="OrthoDB" id="6709581at2"/>
<dbReference type="Proteomes" id="UP000064939">
    <property type="component" value="Chromosome"/>
</dbReference>
<protein>
    <submittedName>
        <fullName evidence="1">Uncharacterized protein</fullName>
    </submittedName>
</protein>
<keyword evidence="2" id="KW-1185">Reference proteome</keyword>
<accession>A0A0N9VGE3</accession>
<dbReference type="KEGG" id="aei:AOY20_13600"/>
<evidence type="ECO:0000313" key="2">
    <source>
        <dbReference type="Proteomes" id="UP000064939"/>
    </source>
</evidence>
<organism evidence="1 2">
    <name type="scientific">Acinetobacter equi</name>
    <dbReference type="NCBI Taxonomy" id="1324350"/>
    <lineage>
        <taxon>Bacteria</taxon>
        <taxon>Pseudomonadati</taxon>
        <taxon>Pseudomonadota</taxon>
        <taxon>Gammaproteobacteria</taxon>
        <taxon>Moraxellales</taxon>
        <taxon>Moraxellaceae</taxon>
        <taxon>Acinetobacter</taxon>
    </lineage>
</organism>
<gene>
    <name evidence="1" type="ORF">AOY20_13600</name>
</gene>
<dbReference type="EMBL" id="CP012808">
    <property type="protein sequence ID" value="ALH96494.1"/>
    <property type="molecule type" value="Genomic_DNA"/>
</dbReference>
<dbReference type="AlphaFoldDB" id="A0A0N9VGE3"/>
<dbReference type="RefSeq" id="WP_054582373.1">
    <property type="nucleotide sequence ID" value="NZ_CP012808.1"/>
</dbReference>
<proteinExistence type="predicted"/>